<dbReference type="InterPro" id="IPR041698">
    <property type="entry name" value="Methyltransf_25"/>
</dbReference>
<keyword evidence="3" id="KW-1185">Reference proteome</keyword>
<dbReference type="InterPro" id="IPR029063">
    <property type="entry name" value="SAM-dependent_MTases_sf"/>
</dbReference>
<feature type="domain" description="Methyltransferase" evidence="1">
    <location>
        <begin position="46"/>
        <end position="140"/>
    </location>
</feature>
<dbReference type="PANTHER" id="PTHR12843:SF5">
    <property type="entry name" value="EEF1A LYSINE METHYLTRANSFERASE 2"/>
    <property type="match status" value="1"/>
</dbReference>
<comment type="caution">
    <text evidence="2">The sequence shown here is derived from an EMBL/GenBank/DDBJ whole genome shotgun (WGS) entry which is preliminary data.</text>
</comment>
<proteinExistence type="predicted"/>
<organism evidence="2 3">
    <name type="scientific">Mesorhizobium marinum</name>
    <dbReference type="NCBI Taxonomy" id="3228790"/>
    <lineage>
        <taxon>Bacteria</taxon>
        <taxon>Pseudomonadati</taxon>
        <taxon>Pseudomonadota</taxon>
        <taxon>Alphaproteobacteria</taxon>
        <taxon>Hyphomicrobiales</taxon>
        <taxon>Phyllobacteriaceae</taxon>
        <taxon>Mesorhizobium</taxon>
    </lineage>
</organism>
<sequence>MTTGRAEHWNEAYSTKGETGVSWFEEQPDFSMKLIEACAAGKPVSVIDIGGGASRLVDAGLDRGLTMSVLDISDAALDVARARLGPRAGDVEWIVADVTPWRPTRSYDIWHDRAAFHFLIEAQDRAAYAERLREALKPGGHAIIATFALDGPERCSGLPVRRYDAAGLAEVLGDGFTLLSGHRRLHVTPWGSQQSFQYAVLSRHG</sequence>
<protein>
    <submittedName>
        <fullName evidence="2">Trans-aconitate 2-methyltransferase</fullName>
    </submittedName>
</protein>
<dbReference type="PANTHER" id="PTHR12843">
    <property type="entry name" value="PROTEIN-LYSINE N-METHYLTRANSFERASE METTL10"/>
    <property type="match status" value="1"/>
</dbReference>
<dbReference type="SUPFAM" id="SSF53335">
    <property type="entry name" value="S-adenosyl-L-methionine-dependent methyltransferases"/>
    <property type="match status" value="1"/>
</dbReference>
<evidence type="ECO:0000313" key="2">
    <source>
        <dbReference type="EMBL" id="MEW9805933.1"/>
    </source>
</evidence>
<dbReference type="EMBL" id="JBFOCI010000002">
    <property type="protein sequence ID" value="MEW9805933.1"/>
    <property type="molecule type" value="Genomic_DNA"/>
</dbReference>
<name>A0ABV3QYB5_9HYPH</name>
<dbReference type="RefSeq" id="WP_367723011.1">
    <property type="nucleotide sequence ID" value="NZ_JBFOCI010000002.1"/>
</dbReference>
<dbReference type="Proteomes" id="UP001556196">
    <property type="component" value="Unassembled WGS sequence"/>
</dbReference>
<dbReference type="CDD" id="cd02440">
    <property type="entry name" value="AdoMet_MTases"/>
    <property type="match status" value="1"/>
</dbReference>
<evidence type="ECO:0000313" key="3">
    <source>
        <dbReference type="Proteomes" id="UP001556196"/>
    </source>
</evidence>
<accession>A0ABV3QYB5</accession>
<dbReference type="Pfam" id="PF13649">
    <property type="entry name" value="Methyltransf_25"/>
    <property type="match status" value="1"/>
</dbReference>
<reference evidence="2 3" key="1">
    <citation type="submission" date="2024-06" db="EMBL/GenBank/DDBJ databases">
        <authorList>
            <person name="Tuo L."/>
        </authorList>
    </citation>
    <scope>NUCLEOTIDE SEQUENCE [LARGE SCALE GENOMIC DNA]</scope>
    <source>
        <strain evidence="2 3">ZMM04-5</strain>
    </source>
</reference>
<evidence type="ECO:0000259" key="1">
    <source>
        <dbReference type="Pfam" id="PF13649"/>
    </source>
</evidence>
<dbReference type="Gene3D" id="3.40.50.150">
    <property type="entry name" value="Vaccinia Virus protein VP39"/>
    <property type="match status" value="1"/>
</dbReference>
<gene>
    <name evidence="2" type="ORF">ABUE31_08065</name>
</gene>